<sequence length="65" mass="7078">MGSEQPLELRADLPGSKAEVQTPTFWDEASPLWTKSAFLPIHKPAPLPFHFSAPLLLSNASIPVP</sequence>
<reference evidence="1 2" key="1">
    <citation type="submission" date="2014-04" db="EMBL/GenBank/DDBJ databases">
        <authorList>
            <consortium name="DOE Joint Genome Institute"/>
            <person name="Kuo A."/>
            <person name="Kohler A."/>
            <person name="Jargeat P."/>
            <person name="Nagy L.G."/>
            <person name="Floudas D."/>
            <person name="Copeland A."/>
            <person name="Barry K.W."/>
            <person name="Cichocki N."/>
            <person name="Veneault-Fourrey C."/>
            <person name="LaButti K."/>
            <person name="Lindquist E.A."/>
            <person name="Lipzen A."/>
            <person name="Lundell T."/>
            <person name="Morin E."/>
            <person name="Murat C."/>
            <person name="Sun H."/>
            <person name="Tunlid A."/>
            <person name="Henrissat B."/>
            <person name="Grigoriev I.V."/>
            <person name="Hibbett D.S."/>
            <person name="Martin F."/>
            <person name="Nordberg H.P."/>
            <person name="Cantor M.N."/>
            <person name="Hua S.X."/>
        </authorList>
    </citation>
    <scope>NUCLEOTIDE SEQUENCE [LARGE SCALE GENOMIC DNA]</scope>
    <source>
        <strain evidence="1 2">Ve08.2h10</strain>
    </source>
</reference>
<evidence type="ECO:0000313" key="2">
    <source>
        <dbReference type="Proteomes" id="UP000054538"/>
    </source>
</evidence>
<reference evidence="2" key="2">
    <citation type="submission" date="2015-01" db="EMBL/GenBank/DDBJ databases">
        <title>Evolutionary Origins and Diversification of the Mycorrhizal Mutualists.</title>
        <authorList>
            <consortium name="DOE Joint Genome Institute"/>
            <consortium name="Mycorrhizal Genomics Consortium"/>
            <person name="Kohler A."/>
            <person name="Kuo A."/>
            <person name="Nagy L.G."/>
            <person name="Floudas D."/>
            <person name="Copeland A."/>
            <person name="Barry K.W."/>
            <person name="Cichocki N."/>
            <person name="Veneault-Fourrey C."/>
            <person name="LaButti K."/>
            <person name="Lindquist E.A."/>
            <person name="Lipzen A."/>
            <person name="Lundell T."/>
            <person name="Morin E."/>
            <person name="Murat C."/>
            <person name="Riley R."/>
            <person name="Ohm R."/>
            <person name="Sun H."/>
            <person name="Tunlid A."/>
            <person name="Henrissat B."/>
            <person name="Grigoriev I.V."/>
            <person name="Hibbett D.S."/>
            <person name="Martin F."/>
        </authorList>
    </citation>
    <scope>NUCLEOTIDE SEQUENCE [LARGE SCALE GENOMIC DNA]</scope>
    <source>
        <strain evidence="2">Ve08.2h10</strain>
    </source>
</reference>
<proteinExistence type="predicted"/>
<accession>A0A0D0C8D0</accession>
<organism evidence="1 2">
    <name type="scientific">Paxillus rubicundulus Ve08.2h10</name>
    <dbReference type="NCBI Taxonomy" id="930991"/>
    <lineage>
        <taxon>Eukaryota</taxon>
        <taxon>Fungi</taxon>
        <taxon>Dikarya</taxon>
        <taxon>Basidiomycota</taxon>
        <taxon>Agaricomycotina</taxon>
        <taxon>Agaricomycetes</taxon>
        <taxon>Agaricomycetidae</taxon>
        <taxon>Boletales</taxon>
        <taxon>Paxilineae</taxon>
        <taxon>Paxillaceae</taxon>
        <taxon>Paxillus</taxon>
    </lineage>
</organism>
<dbReference type="HOGENOM" id="CLU_2850387_0_0_1"/>
<dbReference type="InParanoid" id="A0A0D0C8D0"/>
<protein>
    <submittedName>
        <fullName evidence="1">Uncharacterized protein</fullName>
    </submittedName>
</protein>
<keyword evidence="2" id="KW-1185">Reference proteome</keyword>
<dbReference type="EMBL" id="KN831523">
    <property type="protein sequence ID" value="KIK71883.1"/>
    <property type="molecule type" value="Genomic_DNA"/>
</dbReference>
<dbReference type="Proteomes" id="UP000054538">
    <property type="component" value="Unassembled WGS sequence"/>
</dbReference>
<name>A0A0D0C8D0_9AGAM</name>
<gene>
    <name evidence="1" type="ORF">PAXRUDRAFT_22693</name>
</gene>
<dbReference type="AlphaFoldDB" id="A0A0D0C8D0"/>
<evidence type="ECO:0000313" key="1">
    <source>
        <dbReference type="EMBL" id="KIK71883.1"/>
    </source>
</evidence>